<protein>
    <submittedName>
        <fullName evidence="2">Stage II sporulation protein P</fullName>
    </submittedName>
</protein>
<evidence type="ECO:0000256" key="1">
    <source>
        <dbReference type="SAM" id="Phobius"/>
    </source>
</evidence>
<name>A0AAJ1T0X4_9BACI</name>
<reference evidence="2" key="1">
    <citation type="submission" date="2023-07" db="EMBL/GenBank/DDBJ databases">
        <title>Genomic Encyclopedia of Type Strains, Phase IV (KMG-IV): sequencing the most valuable type-strain genomes for metagenomic binning, comparative biology and taxonomic classification.</title>
        <authorList>
            <person name="Goeker M."/>
        </authorList>
    </citation>
    <scope>NUCLEOTIDE SEQUENCE</scope>
    <source>
        <strain evidence="2">DSM 23947</strain>
    </source>
</reference>
<proteinExistence type="predicted"/>
<keyword evidence="1" id="KW-1133">Transmembrane helix</keyword>
<dbReference type="InterPro" id="IPR010897">
    <property type="entry name" value="Spore_II_P"/>
</dbReference>
<keyword evidence="1" id="KW-0472">Membrane</keyword>
<dbReference type="EMBL" id="JAUSUC010000002">
    <property type="protein sequence ID" value="MDQ0213939.1"/>
    <property type="molecule type" value="Genomic_DNA"/>
</dbReference>
<organism evidence="2 3">
    <name type="scientific">Oikeobacillus pervagus</name>
    <dbReference type="NCBI Taxonomy" id="1325931"/>
    <lineage>
        <taxon>Bacteria</taxon>
        <taxon>Bacillati</taxon>
        <taxon>Bacillota</taxon>
        <taxon>Bacilli</taxon>
        <taxon>Bacillales</taxon>
        <taxon>Bacillaceae</taxon>
        <taxon>Oikeobacillus</taxon>
    </lineage>
</organism>
<sequence length="396" mass="44449">MKHQPHYILAINFSTIIKGAVLFIIALLSVFSMVGLLTTLKYDYRLSSHSIHRATQNVTGEALFQLYKLENKTFSGVEMEDVSMPNLSEMLFQFSTNVRFQDPRSLLGRELPGFSIFDGKILVAGEGTNYTNMPIESEPSMDLLDSKNESDSITLQDNQQDKEKQPPLLSTKGKKKVFLYFTHNRESYLPLLKGVTDPDAAHHSVMNVTKVGEVVQGELESKGIGTVIDPTDIAENLSKKGLKYGASYNESREVVSSAMTNNRDLQYFFDIHRDSQRKAVTTAKINGKEYAKVAFVVGGEHPNYEKNAHLATELHKMLEKKYKGISRGVILKQGSNTNGKFNQDLSQNALLIEFGGVDNTYEELKRTAEAFSDIFAEHYWQALESGRPDSTPRKSQ</sequence>
<dbReference type="Proteomes" id="UP001237207">
    <property type="component" value="Unassembled WGS sequence"/>
</dbReference>
<gene>
    <name evidence="2" type="ORF">J2S13_000333</name>
</gene>
<dbReference type="RefSeq" id="WP_307255933.1">
    <property type="nucleotide sequence ID" value="NZ_JAUSUC010000002.1"/>
</dbReference>
<evidence type="ECO:0000313" key="2">
    <source>
        <dbReference type="EMBL" id="MDQ0213939.1"/>
    </source>
</evidence>
<keyword evidence="3" id="KW-1185">Reference proteome</keyword>
<dbReference type="AlphaFoldDB" id="A0AAJ1T0X4"/>
<dbReference type="Pfam" id="PF07454">
    <property type="entry name" value="SpoIIP"/>
    <property type="match status" value="1"/>
</dbReference>
<dbReference type="SUPFAM" id="SSF53187">
    <property type="entry name" value="Zn-dependent exopeptidases"/>
    <property type="match status" value="1"/>
</dbReference>
<feature type="transmembrane region" description="Helical" evidence="1">
    <location>
        <begin position="20"/>
        <end position="40"/>
    </location>
</feature>
<accession>A0AAJ1T0X4</accession>
<dbReference type="NCBIfam" id="TIGR02867">
    <property type="entry name" value="spore_II_P"/>
    <property type="match status" value="1"/>
</dbReference>
<evidence type="ECO:0000313" key="3">
    <source>
        <dbReference type="Proteomes" id="UP001237207"/>
    </source>
</evidence>
<keyword evidence="1" id="KW-0812">Transmembrane</keyword>
<comment type="caution">
    <text evidence="2">The sequence shown here is derived from an EMBL/GenBank/DDBJ whole genome shotgun (WGS) entry which is preliminary data.</text>
</comment>